<sequence length="597" mass="63365">MGEGDSIVRVDLTTEAVTTEPVPAEWRRKYVGGKGLGARYLYEELEAGADPLGGENALLFLTGPLTGHLPGEQRYVVVTKSPLTGAFLDSYAGGSMADRLAGSLGDHVGVLVTGRADEPVALEVADGEVSIEPADDWWGLDAREVDERVPDAAVACIGPAGENVVSYATIASDGGDHHAGRGGAGAVMGSKRLKAVVARDDAPESPPELRRLRERDEAAFADDETGRWHAASETVETVDFANEVGVLPTRGWQKGRFDGADSVGIEAVREAAFERERADDPVPGGFRVGSDDGDTVPRGSTPIALGSGLGIDDFDAVATLGSICDRLAVDVISSGNAVAWAMRASEEGHLERDLSFGDEDDARTLIEEIATRSSPLGDALADGVEAAADAYGADELIPSVKGMELPSYDPRGSAAMALAYATSDRGACHRRARPVETEAIEGDWTIAERVVTVAAEQDRRAVLWSLIADDFFGEALTPDLGAEWLAASGRAADYDPAELQRVGERIWTLVRLFNVREGFSRADDELPAQLTEPLEGGPNDGNAVAAEAFEGMLDQYYEYRGWDKEGRPTPETLERLGLADLAVDAVTNANAKRGDQQ</sequence>
<dbReference type="GO" id="GO:0016625">
    <property type="term" value="F:oxidoreductase activity, acting on the aldehyde or oxo group of donors, iron-sulfur protein as acceptor"/>
    <property type="evidence" value="ECO:0007669"/>
    <property type="project" value="InterPro"/>
</dbReference>
<dbReference type="InterPro" id="IPR013983">
    <property type="entry name" value="Ald_Fedxn_OxRdtase_N"/>
</dbReference>
<keyword evidence="4" id="KW-0479">Metal-binding</keyword>
<evidence type="ECO:0000256" key="4">
    <source>
        <dbReference type="ARBA" id="ARBA00022723"/>
    </source>
</evidence>
<dbReference type="SUPFAM" id="SSF56228">
    <property type="entry name" value="Aldehyde ferredoxin oxidoreductase, N-terminal domain"/>
    <property type="match status" value="1"/>
</dbReference>
<dbReference type="SMART" id="SM00790">
    <property type="entry name" value="AFOR_N"/>
    <property type="match status" value="1"/>
</dbReference>
<dbReference type="GO" id="GO:0046872">
    <property type="term" value="F:metal ion binding"/>
    <property type="evidence" value="ECO:0007669"/>
    <property type="project" value="UniProtKB-KW"/>
</dbReference>
<comment type="similarity">
    <text evidence="2">Belongs to the AOR/FOR family.</text>
</comment>
<dbReference type="PANTHER" id="PTHR30038:SF7">
    <property type="entry name" value="TUNGSTEN-CONTAINING GLYCERALDEHYDE-3-PHOSPHATE:FERREDOXIN OXIDOREDUCTASE"/>
    <property type="match status" value="1"/>
</dbReference>
<evidence type="ECO:0000259" key="10">
    <source>
        <dbReference type="SMART" id="SM00790"/>
    </source>
</evidence>
<dbReference type="InterPro" id="IPR036503">
    <property type="entry name" value="Ald_Fedxn_OxRdtase_N_sf"/>
</dbReference>
<evidence type="ECO:0000256" key="5">
    <source>
        <dbReference type="ARBA" id="ARBA00023002"/>
    </source>
</evidence>
<dbReference type="Gene3D" id="1.10.599.10">
    <property type="entry name" value="Aldehyde Ferredoxin Oxidoreductase Protein, subunit A, domain 3"/>
    <property type="match status" value="1"/>
</dbReference>
<dbReference type="PANTHER" id="PTHR30038">
    <property type="entry name" value="ALDEHYDE FERREDOXIN OXIDOREDUCTASE"/>
    <property type="match status" value="1"/>
</dbReference>
<dbReference type="Pfam" id="PF01314">
    <property type="entry name" value="AFOR_C"/>
    <property type="match status" value="1"/>
</dbReference>
<proteinExistence type="inferred from homology"/>
<dbReference type="InterPro" id="IPR013984">
    <property type="entry name" value="Ald_Fedxn_OxRdtase_dom2"/>
</dbReference>
<dbReference type="Gene3D" id="1.10.569.10">
    <property type="entry name" value="Aldehyde Ferredoxin Oxidoreductase Protein, subunit A, domain 2"/>
    <property type="match status" value="1"/>
</dbReference>
<evidence type="ECO:0000256" key="8">
    <source>
        <dbReference type="ARBA" id="ARBA00049934"/>
    </source>
</evidence>
<keyword evidence="3" id="KW-0004">4Fe-4S</keyword>
<protein>
    <submittedName>
        <fullName evidence="11">Aldehyde:ferredoxin oxidoreductase</fullName>
    </submittedName>
</protein>
<dbReference type="Pfam" id="PF02730">
    <property type="entry name" value="AFOR_N"/>
    <property type="match status" value="1"/>
</dbReference>
<name>A0A3R7HJ08_9EURY</name>
<dbReference type="EMBL" id="RAPO01000002">
    <property type="protein sequence ID" value="RKD95582.1"/>
    <property type="molecule type" value="Genomic_DNA"/>
</dbReference>
<evidence type="ECO:0000256" key="1">
    <source>
        <dbReference type="ARBA" id="ARBA00001966"/>
    </source>
</evidence>
<accession>A0A3R7HJ08</accession>
<dbReference type="SUPFAM" id="SSF48310">
    <property type="entry name" value="Aldehyde ferredoxin oxidoreductase, C-terminal domains"/>
    <property type="match status" value="1"/>
</dbReference>
<evidence type="ECO:0000313" key="12">
    <source>
        <dbReference type="Proteomes" id="UP000283805"/>
    </source>
</evidence>
<evidence type="ECO:0000256" key="6">
    <source>
        <dbReference type="ARBA" id="ARBA00023004"/>
    </source>
</evidence>
<organism evidence="11 12">
    <name type="scientific">Halopiger aswanensis</name>
    <dbReference type="NCBI Taxonomy" id="148449"/>
    <lineage>
        <taxon>Archaea</taxon>
        <taxon>Methanobacteriati</taxon>
        <taxon>Methanobacteriota</taxon>
        <taxon>Stenosarchaea group</taxon>
        <taxon>Halobacteria</taxon>
        <taxon>Halobacteriales</taxon>
        <taxon>Natrialbaceae</taxon>
        <taxon>Halopiger</taxon>
    </lineage>
</organism>
<comment type="cofactor">
    <cofactor evidence="1">
        <name>[4Fe-4S] cluster</name>
        <dbReference type="ChEBI" id="CHEBI:49883"/>
    </cofactor>
</comment>
<evidence type="ECO:0000256" key="3">
    <source>
        <dbReference type="ARBA" id="ARBA00022485"/>
    </source>
</evidence>
<dbReference type="InterPro" id="IPR001203">
    <property type="entry name" value="OxRdtase_Ald_Fedxn_C"/>
</dbReference>
<evidence type="ECO:0000313" key="11">
    <source>
        <dbReference type="EMBL" id="RKD95582.1"/>
    </source>
</evidence>
<dbReference type="InterPro" id="IPR051919">
    <property type="entry name" value="W-dependent_AOR"/>
</dbReference>
<keyword evidence="5" id="KW-0560">Oxidoreductase</keyword>
<comment type="caution">
    <text evidence="11">The sequence shown here is derived from an EMBL/GenBank/DDBJ whole genome shotgun (WGS) entry which is preliminary data.</text>
</comment>
<keyword evidence="12" id="KW-1185">Reference proteome</keyword>
<dbReference type="Proteomes" id="UP000283805">
    <property type="component" value="Unassembled WGS sequence"/>
</dbReference>
<dbReference type="InterPro" id="IPR013985">
    <property type="entry name" value="Ald_Fedxn_OxRdtase_dom3"/>
</dbReference>
<feature type="domain" description="Aldehyde ferredoxin oxidoreductase N-terminal" evidence="10">
    <location>
        <begin position="5"/>
        <end position="202"/>
    </location>
</feature>
<evidence type="ECO:0000256" key="2">
    <source>
        <dbReference type="ARBA" id="ARBA00011032"/>
    </source>
</evidence>
<dbReference type="OrthoDB" id="30771at2157"/>
<dbReference type="RefSeq" id="WP_120244838.1">
    <property type="nucleotide sequence ID" value="NZ_RAPO01000002.1"/>
</dbReference>
<comment type="cofactor">
    <cofactor evidence="8">
        <name>tungstopterin</name>
        <dbReference type="ChEBI" id="CHEBI:30402"/>
    </cofactor>
</comment>
<dbReference type="AlphaFoldDB" id="A0A3R7HJ08"/>
<gene>
    <name evidence="11" type="ORF">ATJ93_2440</name>
</gene>
<dbReference type="Gene3D" id="3.60.9.10">
    <property type="entry name" value="Aldehyde ferredoxin oxidoreductase, N-terminal domain"/>
    <property type="match status" value="1"/>
</dbReference>
<dbReference type="GO" id="GO:0009055">
    <property type="term" value="F:electron transfer activity"/>
    <property type="evidence" value="ECO:0007669"/>
    <property type="project" value="InterPro"/>
</dbReference>
<evidence type="ECO:0000256" key="7">
    <source>
        <dbReference type="ARBA" id="ARBA00023014"/>
    </source>
</evidence>
<keyword evidence="7" id="KW-0411">Iron-sulfur</keyword>
<feature type="region of interest" description="Disordered" evidence="9">
    <location>
        <begin position="275"/>
        <end position="297"/>
    </location>
</feature>
<dbReference type="InterPro" id="IPR036021">
    <property type="entry name" value="Tungsten_al_ferr_oxy-like_C"/>
</dbReference>
<reference evidence="11 12" key="1">
    <citation type="submission" date="2018-09" db="EMBL/GenBank/DDBJ databases">
        <title>Genomic Encyclopedia of Archaeal and Bacterial Type Strains, Phase II (KMG-II): from individual species to whole genera.</title>
        <authorList>
            <person name="Goeker M."/>
        </authorList>
    </citation>
    <scope>NUCLEOTIDE SEQUENCE [LARGE SCALE GENOMIC DNA]</scope>
    <source>
        <strain evidence="11 12">DSM 13151</strain>
    </source>
</reference>
<keyword evidence="6" id="KW-0408">Iron</keyword>
<evidence type="ECO:0000256" key="9">
    <source>
        <dbReference type="SAM" id="MobiDB-lite"/>
    </source>
</evidence>
<dbReference type="GO" id="GO:0051539">
    <property type="term" value="F:4 iron, 4 sulfur cluster binding"/>
    <property type="evidence" value="ECO:0007669"/>
    <property type="project" value="UniProtKB-KW"/>
</dbReference>